<dbReference type="AlphaFoldDB" id="A0A840BHY4"/>
<accession>A0A840BHY4</accession>
<name>A0A840BHY4_9RHOO</name>
<feature type="compositionally biased region" description="Low complexity" evidence="1">
    <location>
        <begin position="342"/>
        <end position="351"/>
    </location>
</feature>
<reference evidence="2 3" key="1">
    <citation type="submission" date="2020-08" db="EMBL/GenBank/DDBJ databases">
        <title>Genomic Encyclopedia of Type Strains, Phase IV (KMG-IV): sequencing the most valuable type-strain genomes for metagenomic binning, comparative biology and taxonomic classification.</title>
        <authorList>
            <person name="Goeker M."/>
        </authorList>
    </citation>
    <scope>NUCLEOTIDE SEQUENCE [LARGE SCALE GENOMIC DNA]</scope>
    <source>
        <strain evidence="2 3">DSM 106739</strain>
    </source>
</reference>
<feature type="compositionally biased region" description="Basic and acidic residues" evidence="1">
    <location>
        <begin position="368"/>
        <end position="378"/>
    </location>
</feature>
<gene>
    <name evidence="2" type="ORF">GGR36_001551</name>
</gene>
<protein>
    <recommendedName>
        <fullName evidence="4">PilN domain-containing protein</fullName>
    </recommendedName>
</protein>
<comment type="caution">
    <text evidence="2">The sequence shown here is derived from an EMBL/GenBank/DDBJ whole genome shotgun (WGS) entry which is preliminary data.</text>
</comment>
<sequence>MPREWSARVVQQVIARSLYVTRWFDLSALPKSERIGAVQAQLAVWQPFEFCDYRVVLHEGGALAFAWDAREFEARRARCREARFANPGLLPETLLNAPLRAGARVVQGLDGFAGEFWDGGILKGSSYWPELPSADEWLNFLRGASAPPALHDVPVSAALQSADWLRLPWARLASARDLSGANRRVERVAVAGGVVLLVALAAQLAGDARSLSKRETAAAEKLVRIKREAQPVIAARDAAQAALPRLEALAKSLDTVSALSLLAHLTAVMPKDAVIRDLDFDGLKLKLGLSIPESVSRLECLKALRSEPWFGEVREASGGQKSLIRLEITLTGLAAPQPVPPQSAAASADAPSGKDEAAGEAKVVAGRGDTKKSLEVKR</sequence>
<dbReference type="EMBL" id="JACIET010000001">
    <property type="protein sequence ID" value="MBB4012243.1"/>
    <property type="molecule type" value="Genomic_DNA"/>
</dbReference>
<keyword evidence="3" id="KW-1185">Reference proteome</keyword>
<feature type="region of interest" description="Disordered" evidence="1">
    <location>
        <begin position="335"/>
        <end position="378"/>
    </location>
</feature>
<dbReference type="Proteomes" id="UP000561045">
    <property type="component" value="Unassembled WGS sequence"/>
</dbReference>
<proteinExistence type="predicted"/>
<evidence type="ECO:0000313" key="2">
    <source>
        <dbReference type="EMBL" id="MBB4012243.1"/>
    </source>
</evidence>
<evidence type="ECO:0000313" key="3">
    <source>
        <dbReference type="Proteomes" id="UP000561045"/>
    </source>
</evidence>
<organism evidence="2 3">
    <name type="scientific">Niveibacterium umoris</name>
    <dbReference type="NCBI Taxonomy" id="1193620"/>
    <lineage>
        <taxon>Bacteria</taxon>
        <taxon>Pseudomonadati</taxon>
        <taxon>Pseudomonadota</taxon>
        <taxon>Betaproteobacteria</taxon>
        <taxon>Rhodocyclales</taxon>
        <taxon>Rhodocyclaceae</taxon>
        <taxon>Niveibacterium</taxon>
    </lineage>
</organism>
<evidence type="ECO:0008006" key="4">
    <source>
        <dbReference type="Google" id="ProtNLM"/>
    </source>
</evidence>
<evidence type="ECO:0000256" key="1">
    <source>
        <dbReference type="SAM" id="MobiDB-lite"/>
    </source>
</evidence>